<evidence type="ECO:0000256" key="4">
    <source>
        <dbReference type="SAM" id="MobiDB-lite"/>
    </source>
</evidence>
<evidence type="ECO:0000256" key="1">
    <source>
        <dbReference type="ARBA" id="ARBA00004123"/>
    </source>
</evidence>
<keyword evidence="3" id="KW-0539">Nucleus</keyword>
<protein>
    <recommendedName>
        <fullName evidence="5">Symplekin/Pta1 N-terminal domain-containing protein</fullName>
    </recommendedName>
</protein>
<keyword evidence="7" id="KW-1185">Reference proteome</keyword>
<dbReference type="Gene3D" id="1.25.10.10">
    <property type="entry name" value="Leucine-rich Repeat Variant"/>
    <property type="match status" value="1"/>
</dbReference>
<sequence>MAAAPVKTLTVAEQIQQLNAARKIVLENASYYDRIVKGILPIIGPSSPVELRRWGAEFLAESLSSPALGNRDKENLTVAILDTLRLLVESPNEDPLVLKASVIAAASAYPIAMRWIIHNSYHKESWESISAIKTRILRIWDGAPTPVKICCIKFAQRVILTQTASNGMEQKMGGLDVSLSMIPPNHPLLDPRLLEAEGAGLLDRLLAVLQDNSSDALLVDSTLNTLAVLARTRPSTTTRILNKVLDFNPLKLANSPLTPKTKVLIKSMEKTTRSLLIHLFKRDPNNPLAPRMQQQIERLYGQRRDILDESSKKRAFVQPPAAEYNDAKRPRMDGGAAAQIQQRPPPPPQSLAAVYTLTNNPGLQSFDATQVPAALAAKINVRTLALINPAVLEQALNAIRIRFSTLYAAAAAAAPPQPPAINAGTAPLGVDEDDDDYEPDFYAAEDTEQILNKLDSAPPEVPAEDPAASAALAPLGPFKLQPPQTVNPDLALKVGQITSSRIFGPLPGLEEAAARKPKAGINRLAASSYDRDSWLTLITRLATRSTAALEDFSIGIKPEDPGNALDRPRTSLSNLIRETLYNYILEDWRRRIEVAVAWLCEEWYNDQLTKKSNADAPLHYEKWALRLVDGILTYTTAQDKVLTRFLAEIPELSRAVLGRLKSLCGDPTKVQLALTSLLYLVMMRPPVRDIALDTVADIWLEYEDARPLAGKYLLKWRPGFIESQQAQGGGAAPNTMIKA</sequence>
<dbReference type="GO" id="GO:0005847">
    <property type="term" value="C:mRNA cleavage and polyadenylation specificity factor complex"/>
    <property type="evidence" value="ECO:0007669"/>
    <property type="project" value="TreeGrafter"/>
</dbReference>
<dbReference type="Pfam" id="PF11935">
    <property type="entry name" value="SYMPK_PTA1_N"/>
    <property type="match status" value="1"/>
</dbReference>
<feature type="domain" description="Symplekin/Pta1 N-terminal" evidence="5">
    <location>
        <begin position="94"/>
        <end position="313"/>
    </location>
</feature>
<accession>A0AA39YTA2</accession>
<dbReference type="InterPro" id="IPR011989">
    <property type="entry name" value="ARM-like"/>
</dbReference>
<dbReference type="AlphaFoldDB" id="A0AA39YTA2"/>
<evidence type="ECO:0000259" key="5">
    <source>
        <dbReference type="Pfam" id="PF11935"/>
    </source>
</evidence>
<feature type="region of interest" description="Disordered" evidence="4">
    <location>
        <begin position="318"/>
        <end position="347"/>
    </location>
</feature>
<proteinExistence type="predicted"/>
<reference evidence="6" key="1">
    <citation type="submission" date="2023-06" db="EMBL/GenBank/DDBJ databases">
        <title>Genome-scale phylogeny and comparative genomics of the fungal order Sordariales.</title>
        <authorList>
            <consortium name="Lawrence Berkeley National Laboratory"/>
            <person name="Hensen N."/>
            <person name="Bonometti L."/>
            <person name="Westerberg I."/>
            <person name="Brannstrom I.O."/>
            <person name="Guillou S."/>
            <person name="Cros-Aarteil S."/>
            <person name="Calhoun S."/>
            <person name="Haridas S."/>
            <person name="Kuo A."/>
            <person name="Mondo S."/>
            <person name="Pangilinan J."/>
            <person name="Riley R."/>
            <person name="Labutti K."/>
            <person name="Andreopoulos B."/>
            <person name="Lipzen A."/>
            <person name="Chen C."/>
            <person name="Yanf M."/>
            <person name="Daum C."/>
            <person name="Ng V."/>
            <person name="Clum A."/>
            <person name="Steindorff A."/>
            <person name="Ohm R."/>
            <person name="Martin F."/>
            <person name="Silar P."/>
            <person name="Natvig D."/>
            <person name="Lalanne C."/>
            <person name="Gautier V."/>
            <person name="Ament-Velasquez S.L."/>
            <person name="Kruys A."/>
            <person name="Hutchinson M.I."/>
            <person name="Powell A.J."/>
            <person name="Barry K."/>
            <person name="Miller A.N."/>
            <person name="Grigoriev I.V."/>
            <person name="Debuchy R."/>
            <person name="Gladieux P."/>
            <person name="Thoren M.H."/>
            <person name="Johannesson H."/>
        </authorList>
    </citation>
    <scope>NUCLEOTIDE SEQUENCE</scope>
    <source>
        <strain evidence="6">SMH2532-1</strain>
    </source>
</reference>
<comment type="subcellular location">
    <subcellularLocation>
        <location evidence="1">Nucleus</location>
    </subcellularLocation>
</comment>
<comment type="caution">
    <text evidence="6">The sequence shown here is derived from an EMBL/GenBank/DDBJ whole genome shotgun (WGS) entry which is preliminary data.</text>
</comment>
<organism evidence="6 7">
    <name type="scientific">Cercophora newfieldiana</name>
    <dbReference type="NCBI Taxonomy" id="92897"/>
    <lineage>
        <taxon>Eukaryota</taxon>
        <taxon>Fungi</taxon>
        <taxon>Dikarya</taxon>
        <taxon>Ascomycota</taxon>
        <taxon>Pezizomycotina</taxon>
        <taxon>Sordariomycetes</taxon>
        <taxon>Sordariomycetidae</taxon>
        <taxon>Sordariales</taxon>
        <taxon>Lasiosphaeriaceae</taxon>
        <taxon>Cercophora</taxon>
    </lineage>
</organism>
<name>A0AA39YTA2_9PEZI</name>
<dbReference type="PANTHER" id="PTHR15245">
    <property type="entry name" value="SYMPLEKIN-RELATED"/>
    <property type="match status" value="1"/>
</dbReference>
<dbReference type="InterPro" id="IPR021850">
    <property type="entry name" value="Symplekin/Pta1"/>
</dbReference>
<dbReference type="InterPro" id="IPR032460">
    <property type="entry name" value="Symplekin/Pta1_N"/>
</dbReference>
<dbReference type="GO" id="GO:0006397">
    <property type="term" value="P:mRNA processing"/>
    <property type="evidence" value="ECO:0007669"/>
    <property type="project" value="UniProtKB-KW"/>
</dbReference>
<keyword evidence="2" id="KW-0507">mRNA processing</keyword>
<dbReference type="EMBL" id="JAULSV010000001">
    <property type="protein sequence ID" value="KAK0657267.1"/>
    <property type="molecule type" value="Genomic_DNA"/>
</dbReference>
<gene>
    <name evidence="6" type="ORF">B0T16DRAFT_452750</name>
</gene>
<evidence type="ECO:0000256" key="3">
    <source>
        <dbReference type="ARBA" id="ARBA00023242"/>
    </source>
</evidence>
<evidence type="ECO:0000313" key="7">
    <source>
        <dbReference type="Proteomes" id="UP001174936"/>
    </source>
</evidence>
<evidence type="ECO:0000256" key="2">
    <source>
        <dbReference type="ARBA" id="ARBA00022664"/>
    </source>
</evidence>
<dbReference type="PANTHER" id="PTHR15245:SF20">
    <property type="entry name" value="SYMPLEKIN"/>
    <property type="match status" value="1"/>
</dbReference>
<evidence type="ECO:0000313" key="6">
    <source>
        <dbReference type="EMBL" id="KAK0657267.1"/>
    </source>
</evidence>
<dbReference type="Proteomes" id="UP001174936">
    <property type="component" value="Unassembled WGS sequence"/>
</dbReference>